<dbReference type="SMART" id="SM00886">
    <property type="entry name" value="Dabb"/>
    <property type="match status" value="1"/>
</dbReference>
<organism evidence="2 3">
    <name type="scientific">Rhizoctonia solani</name>
    <dbReference type="NCBI Taxonomy" id="456999"/>
    <lineage>
        <taxon>Eukaryota</taxon>
        <taxon>Fungi</taxon>
        <taxon>Dikarya</taxon>
        <taxon>Basidiomycota</taxon>
        <taxon>Agaricomycotina</taxon>
        <taxon>Agaricomycetes</taxon>
        <taxon>Cantharellales</taxon>
        <taxon>Ceratobasidiaceae</taxon>
        <taxon>Rhizoctonia</taxon>
    </lineage>
</organism>
<proteinExistence type="predicted"/>
<gene>
    <name evidence="2" type="ORF">RDB_LOCUS65280</name>
</gene>
<dbReference type="SUPFAM" id="SSF54909">
    <property type="entry name" value="Dimeric alpha+beta barrel"/>
    <property type="match status" value="1"/>
</dbReference>
<dbReference type="Gene3D" id="3.30.70.100">
    <property type="match status" value="1"/>
</dbReference>
<dbReference type="AlphaFoldDB" id="A0A8H3HNJ7"/>
<name>A0A8H3HNJ7_9AGAM</name>
<dbReference type="PROSITE" id="PS51502">
    <property type="entry name" value="S_R_A_B_BARREL"/>
    <property type="match status" value="1"/>
</dbReference>
<evidence type="ECO:0000313" key="2">
    <source>
        <dbReference type="EMBL" id="CAE7132019.1"/>
    </source>
</evidence>
<dbReference type="EMBL" id="CAJNJQ010001307">
    <property type="protein sequence ID" value="CAE7132019.1"/>
    <property type="molecule type" value="Genomic_DNA"/>
</dbReference>
<dbReference type="InterPro" id="IPR013097">
    <property type="entry name" value="Dabb"/>
</dbReference>
<comment type="caution">
    <text evidence="2">The sequence shown here is derived from an EMBL/GenBank/DDBJ whole genome shotgun (WGS) entry which is preliminary data.</text>
</comment>
<evidence type="ECO:0000259" key="1">
    <source>
        <dbReference type="PROSITE" id="PS51502"/>
    </source>
</evidence>
<sequence length="108" mass="12475">MIIHFVLFKLLASDEESKEKARSEIAEALNKVEGPFVPMQFRAPLFPDRAKGYDFVSLALFARFKDRAALDKYAKDPLHLDVIDNVIRPRAILDETIDYDLHIPDDTW</sequence>
<feature type="domain" description="Stress-response A/B barrel" evidence="1">
    <location>
        <begin position="2"/>
        <end position="99"/>
    </location>
</feature>
<reference evidence="2" key="1">
    <citation type="submission" date="2021-01" db="EMBL/GenBank/DDBJ databases">
        <authorList>
            <person name="Kaushik A."/>
        </authorList>
    </citation>
    <scope>NUCLEOTIDE SEQUENCE</scope>
    <source>
        <strain evidence="2">AG5</strain>
    </source>
</reference>
<dbReference type="Pfam" id="PF07876">
    <property type="entry name" value="Dabb"/>
    <property type="match status" value="1"/>
</dbReference>
<dbReference type="Proteomes" id="UP000663827">
    <property type="component" value="Unassembled WGS sequence"/>
</dbReference>
<accession>A0A8H3HNJ7</accession>
<dbReference type="InterPro" id="IPR011008">
    <property type="entry name" value="Dimeric_a/b-barrel"/>
</dbReference>
<protein>
    <recommendedName>
        <fullName evidence="1">Stress-response A/B barrel domain-containing protein</fullName>
    </recommendedName>
</protein>
<evidence type="ECO:0000313" key="3">
    <source>
        <dbReference type="Proteomes" id="UP000663827"/>
    </source>
</evidence>